<name>A0A9J7H0I8_CRIGR</name>
<dbReference type="KEGG" id="cge:118238748"/>
<dbReference type="Proteomes" id="UP001108280">
    <property type="component" value="Chromosome 4"/>
</dbReference>
<sequence length="265" mass="28493">MGKEILADKNQPLGSSAPDALKQDLLDRLAPYGPLRRRRGDSESHARRPPTGPPRAVTGASRRRTATALPRLGRDRRGLQRSPREPRAVSLGTVRRPTVGSRPHQHSPAAAKPEPEPQEAGRGQRGAGSSREEPQGPQSKPEGRGAGRWPLPRRPLEGRHEGGASTQPAGAAPANGRHRGAGRGAGSQPAPAPAPRPLRGSGTSDERLPGGWRSARPRTRLRPLVRGYLSERRASGRLRRSETATASFSRREHASVRRTRPGEAP</sequence>
<reference evidence="2" key="2">
    <citation type="journal article" date="2020" name="Biotechnol. Bioeng.">
        <title>Chromosome-scale scaffolds for the Chinese hamster reference genome assembly to facilitate the study of the CHO epigenome.</title>
        <authorList>
            <person name="Hilliard W."/>
            <person name="MacDonald M."/>
            <person name="Lee K.H."/>
        </authorList>
    </citation>
    <scope>NUCLEOTIDE SEQUENCE [LARGE SCALE GENOMIC DNA]</scope>
    <source>
        <strain evidence="2">17A/GY</strain>
    </source>
</reference>
<gene>
    <name evidence="3" type="primary">LOC118238748</name>
</gene>
<reference evidence="3" key="3">
    <citation type="submission" date="2025-08" db="UniProtKB">
        <authorList>
            <consortium name="RefSeq"/>
        </authorList>
    </citation>
    <scope>IDENTIFICATION</scope>
    <source>
        <strain evidence="3">17A/GY</strain>
        <tissue evidence="3">Liver</tissue>
    </source>
</reference>
<feature type="compositionally biased region" description="Basic and acidic residues" evidence="1">
    <location>
        <begin position="72"/>
        <end position="87"/>
    </location>
</feature>
<feature type="compositionally biased region" description="Basic and acidic residues" evidence="1">
    <location>
        <begin position="229"/>
        <end position="242"/>
    </location>
</feature>
<proteinExistence type="predicted"/>
<accession>A0A9J7H0I8</accession>
<keyword evidence="2" id="KW-1185">Reference proteome</keyword>
<dbReference type="OrthoDB" id="10622679at2759"/>
<evidence type="ECO:0000313" key="2">
    <source>
        <dbReference type="Proteomes" id="UP001108280"/>
    </source>
</evidence>
<dbReference type="GeneID" id="118238748"/>
<protein>
    <submittedName>
        <fullName evidence="3">Basic salivary proline-rich protein 2-like</fullName>
    </submittedName>
</protein>
<organism evidence="2 3">
    <name type="scientific">Cricetulus griseus</name>
    <name type="common">Chinese hamster</name>
    <name type="synonym">Cricetulus barabensis griseus</name>
    <dbReference type="NCBI Taxonomy" id="10029"/>
    <lineage>
        <taxon>Eukaryota</taxon>
        <taxon>Metazoa</taxon>
        <taxon>Chordata</taxon>
        <taxon>Craniata</taxon>
        <taxon>Vertebrata</taxon>
        <taxon>Euteleostomi</taxon>
        <taxon>Mammalia</taxon>
        <taxon>Eutheria</taxon>
        <taxon>Euarchontoglires</taxon>
        <taxon>Glires</taxon>
        <taxon>Rodentia</taxon>
        <taxon>Myomorpha</taxon>
        <taxon>Muroidea</taxon>
        <taxon>Cricetidae</taxon>
        <taxon>Cricetinae</taxon>
        <taxon>Cricetulus</taxon>
    </lineage>
</organism>
<evidence type="ECO:0000313" key="3">
    <source>
        <dbReference type="RefSeq" id="XP_035300130.1"/>
    </source>
</evidence>
<evidence type="ECO:0000256" key="1">
    <source>
        <dbReference type="SAM" id="MobiDB-lite"/>
    </source>
</evidence>
<dbReference type="RefSeq" id="XP_035300130.1">
    <property type="nucleotide sequence ID" value="XM_035444239.1"/>
</dbReference>
<dbReference type="AlphaFoldDB" id="A0A9J7H0I8"/>
<reference evidence="2" key="1">
    <citation type="journal article" date="2018" name="Biotechnol. Bioeng.">
        <title>A reference genome of the Chinese hamster based on a hybrid assembly strategy.</title>
        <authorList>
            <person name="Rupp O."/>
            <person name="MacDonald M.L."/>
            <person name="Li S."/>
            <person name="Dhiman H."/>
            <person name="Polson S."/>
            <person name="Griep S."/>
            <person name="Heffner K."/>
            <person name="Hernandez I."/>
            <person name="Brinkrolf K."/>
            <person name="Jadhav V."/>
            <person name="Samoudi M."/>
            <person name="Hao H."/>
            <person name="Kingham B."/>
            <person name="Goesmann A."/>
            <person name="Betenbaugh M.J."/>
            <person name="Lewis N.E."/>
            <person name="Borth N."/>
            <person name="Lee K.H."/>
        </authorList>
    </citation>
    <scope>NUCLEOTIDE SEQUENCE [LARGE SCALE GENOMIC DNA]</scope>
    <source>
        <strain evidence="2">17A/GY</strain>
    </source>
</reference>
<feature type="region of interest" description="Disordered" evidence="1">
    <location>
        <begin position="1"/>
        <end position="265"/>
    </location>
</feature>